<evidence type="ECO:0000313" key="4">
    <source>
        <dbReference type="Proteomes" id="UP001501447"/>
    </source>
</evidence>
<keyword evidence="2" id="KW-1133">Transmembrane helix</keyword>
<keyword evidence="2" id="KW-0472">Membrane</keyword>
<keyword evidence="4" id="KW-1185">Reference proteome</keyword>
<feature type="transmembrane region" description="Helical" evidence="2">
    <location>
        <begin position="108"/>
        <end position="127"/>
    </location>
</feature>
<keyword evidence="2" id="KW-0812">Transmembrane</keyword>
<feature type="compositionally biased region" description="Basic residues" evidence="1">
    <location>
        <begin position="176"/>
        <end position="185"/>
    </location>
</feature>
<sequence>MRESPKTPSEPEPEPIRFYGTTWVDHSGGYLLRRTGLALAALLAAVAGAFVLRFAYQGVALADIGSWATILLVVAFAACSAMAFSRTLTFYGRRPDAREAATESSMHSIRLIGFIGVLLAYALRSCVEAPGEKLRRAEYEEARARHERLRTARTRNPAGRRASGGGHGSSGGKNAKNAKKNSRKS</sequence>
<dbReference type="EMBL" id="BAAARJ010000005">
    <property type="protein sequence ID" value="GAA2607046.1"/>
    <property type="molecule type" value="Genomic_DNA"/>
</dbReference>
<reference evidence="3 4" key="1">
    <citation type="journal article" date="2019" name="Int. J. Syst. Evol. Microbiol.">
        <title>The Global Catalogue of Microorganisms (GCM) 10K type strain sequencing project: providing services to taxonomists for standard genome sequencing and annotation.</title>
        <authorList>
            <consortium name="The Broad Institute Genomics Platform"/>
            <consortium name="The Broad Institute Genome Sequencing Center for Infectious Disease"/>
            <person name="Wu L."/>
            <person name="Ma J."/>
        </authorList>
    </citation>
    <scope>NUCLEOTIDE SEQUENCE [LARGE SCALE GENOMIC DNA]</scope>
    <source>
        <strain evidence="3 4">JCM 16373</strain>
    </source>
</reference>
<feature type="compositionally biased region" description="Gly residues" evidence="1">
    <location>
        <begin position="162"/>
        <end position="171"/>
    </location>
</feature>
<name>A0ABN3PXL0_9ACTN</name>
<evidence type="ECO:0000313" key="3">
    <source>
        <dbReference type="EMBL" id="GAA2607046.1"/>
    </source>
</evidence>
<comment type="caution">
    <text evidence="3">The sequence shown here is derived from an EMBL/GenBank/DDBJ whole genome shotgun (WGS) entry which is preliminary data.</text>
</comment>
<gene>
    <name evidence="3" type="ORF">GCM10009863_20650</name>
</gene>
<protein>
    <submittedName>
        <fullName evidence="3">Membrane protein</fullName>
    </submittedName>
</protein>
<accession>A0ABN3PXL0</accession>
<feature type="transmembrane region" description="Helical" evidence="2">
    <location>
        <begin position="68"/>
        <end position="88"/>
    </location>
</feature>
<dbReference type="Proteomes" id="UP001501447">
    <property type="component" value="Unassembled WGS sequence"/>
</dbReference>
<proteinExistence type="predicted"/>
<evidence type="ECO:0000256" key="1">
    <source>
        <dbReference type="SAM" id="MobiDB-lite"/>
    </source>
</evidence>
<feature type="region of interest" description="Disordered" evidence="1">
    <location>
        <begin position="145"/>
        <end position="185"/>
    </location>
</feature>
<evidence type="ECO:0000256" key="2">
    <source>
        <dbReference type="SAM" id="Phobius"/>
    </source>
</evidence>
<feature type="transmembrane region" description="Helical" evidence="2">
    <location>
        <begin position="37"/>
        <end position="56"/>
    </location>
</feature>
<organism evidence="3 4">
    <name type="scientific">Streptomyces axinellae</name>
    <dbReference type="NCBI Taxonomy" id="552788"/>
    <lineage>
        <taxon>Bacteria</taxon>
        <taxon>Bacillati</taxon>
        <taxon>Actinomycetota</taxon>
        <taxon>Actinomycetes</taxon>
        <taxon>Kitasatosporales</taxon>
        <taxon>Streptomycetaceae</taxon>
        <taxon>Streptomyces</taxon>
    </lineage>
</organism>
<dbReference type="RefSeq" id="WP_344564396.1">
    <property type="nucleotide sequence ID" value="NZ_BAAARJ010000005.1"/>
</dbReference>